<dbReference type="InterPro" id="IPR036259">
    <property type="entry name" value="MFS_trans_sf"/>
</dbReference>
<organism evidence="2 3">
    <name type="scientific">Janibacter indicus</name>
    <dbReference type="NCBI Taxonomy" id="857417"/>
    <lineage>
        <taxon>Bacteria</taxon>
        <taxon>Bacillati</taxon>
        <taxon>Actinomycetota</taxon>
        <taxon>Actinomycetes</taxon>
        <taxon>Micrococcales</taxon>
        <taxon>Intrasporangiaceae</taxon>
        <taxon>Janibacter</taxon>
    </lineage>
</organism>
<feature type="transmembrane region" description="Helical" evidence="1">
    <location>
        <begin position="327"/>
        <end position="348"/>
    </location>
</feature>
<dbReference type="AlphaFoldDB" id="A0A1L3MDD9"/>
<dbReference type="InterPro" id="IPR053160">
    <property type="entry name" value="MFS_DHA3_Transporter"/>
</dbReference>
<keyword evidence="1" id="KW-1133">Transmembrane helix</keyword>
<sequence length="434" mass="44871">MTEPLSPLAARRVFLTLTTTRWLPIGFVVGLLVLWQLERGLTLPQALTASAVMGIAVVALELPTSGFADALGRRPVLIAAALANVAAMVALLVAHSFTAFVVASVLTGVFRALDSGPLEAWYVDTVHATHPGADVDQDLSRSTSILGLAIAGGALLSGGLVAWHPIGSHSALWLPVVICLVLSVLHLVAVVVLLREPVTHLDSTGWARAATSARETPGVIASGLRLVRDNPVLRGLVLLEVFWSTAMISMESLTPVRMAELLGGAERAGVVMGPLAAGAWVVFAVGAWLCGRASARWGVARAAILGRVVHSVLTIGMSLAVGPVGLVVAHLLAYTGHGMQGPAYSALLHREATSTNRATVLSLASMCAFGSTAITLPLAGLLADATSTPMAMAAAGVFGLGGVWCLLPALRAERRRPSLAEAAPAGRAEVRTTE</sequence>
<feature type="transmembrane region" description="Helical" evidence="1">
    <location>
        <begin position="270"/>
        <end position="290"/>
    </location>
</feature>
<accession>A0A1L3MDD9</accession>
<name>A0A1L3MDD9_9MICO</name>
<evidence type="ECO:0000256" key="1">
    <source>
        <dbReference type="SAM" id="Phobius"/>
    </source>
</evidence>
<dbReference type="KEGG" id="jte:ASJ30_00330"/>
<dbReference type="RefSeq" id="WP_072623344.1">
    <property type="nucleotide sequence ID" value="NZ_CP013290.1"/>
</dbReference>
<dbReference type="Gene3D" id="1.20.1250.20">
    <property type="entry name" value="MFS general substrate transporter like domains"/>
    <property type="match status" value="1"/>
</dbReference>
<feature type="transmembrane region" description="Helical" evidence="1">
    <location>
        <begin position="12"/>
        <end position="34"/>
    </location>
</feature>
<keyword evidence="3" id="KW-1185">Reference proteome</keyword>
<dbReference type="PANTHER" id="PTHR23530:SF1">
    <property type="entry name" value="PERMEASE, MAJOR FACILITATOR SUPERFAMILY-RELATED"/>
    <property type="match status" value="1"/>
</dbReference>
<evidence type="ECO:0000313" key="3">
    <source>
        <dbReference type="Proteomes" id="UP000182938"/>
    </source>
</evidence>
<feature type="transmembrane region" description="Helical" evidence="1">
    <location>
        <begin position="360"/>
        <end position="383"/>
    </location>
</feature>
<dbReference type="EMBL" id="CP013290">
    <property type="protein sequence ID" value="APH00166.1"/>
    <property type="molecule type" value="Genomic_DNA"/>
</dbReference>
<dbReference type="Proteomes" id="UP000182938">
    <property type="component" value="Chromosome"/>
</dbReference>
<keyword evidence="1" id="KW-0812">Transmembrane</keyword>
<gene>
    <name evidence="2" type="ORF">ASJ30_00330</name>
</gene>
<dbReference type="GO" id="GO:0022857">
    <property type="term" value="F:transmembrane transporter activity"/>
    <property type="evidence" value="ECO:0007669"/>
    <property type="project" value="InterPro"/>
</dbReference>
<feature type="transmembrane region" description="Helical" evidence="1">
    <location>
        <begin position="76"/>
        <end position="106"/>
    </location>
</feature>
<feature type="transmembrane region" description="Helical" evidence="1">
    <location>
        <begin position="145"/>
        <end position="166"/>
    </location>
</feature>
<feature type="transmembrane region" description="Helical" evidence="1">
    <location>
        <begin position="302"/>
        <end position="321"/>
    </location>
</feature>
<keyword evidence="1" id="KW-0472">Membrane</keyword>
<dbReference type="SUPFAM" id="SSF103473">
    <property type="entry name" value="MFS general substrate transporter"/>
    <property type="match status" value="1"/>
</dbReference>
<reference evidence="2 3" key="1">
    <citation type="submission" date="2015-11" db="EMBL/GenBank/DDBJ databases">
        <authorList>
            <person name="Zhang Y."/>
            <person name="Guo Z."/>
        </authorList>
    </citation>
    <scope>NUCLEOTIDE SEQUENCE [LARGE SCALE GENOMIC DNA]</scope>
    <source>
        <strain evidence="2 3">YFY001</strain>
    </source>
</reference>
<feature type="transmembrane region" description="Helical" evidence="1">
    <location>
        <begin position="172"/>
        <end position="194"/>
    </location>
</feature>
<feature type="transmembrane region" description="Helical" evidence="1">
    <location>
        <begin position="389"/>
        <end position="410"/>
    </location>
</feature>
<protein>
    <submittedName>
        <fullName evidence="2">MFS transporter</fullName>
    </submittedName>
</protein>
<dbReference type="Pfam" id="PF07690">
    <property type="entry name" value="MFS_1"/>
    <property type="match status" value="1"/>
</dbReference>
<dbReference type="InterPro" id="IPR011701">
    <property type="entry name" value="MFS"/>
</dbReference>
<evidence type="ECO:0000313" key="2">
    <source>
        <dbReference type="EMBL" id="APH00166.1"/>
    </source>
</evidence>
<feature type="transmembrane region" description="Helical" evidence="1">
    <location>
        <begin position="46"/>
        <end position="64"/>
    </location>
</feature>
<proteinExistence type="predicted"/>
<dbReference type="PANTHER" id="PTHR23530">
    <property type="entry name" value="TRANSPORT PROTEIN-RELATED"/>
    <property type="match status" value="1"/>
</dbReference>